<dbReference type="InterPro" id="IPR050570">
    <property type="entry name" value="Cell_wall_metabolism_enzyme"/>
</dbReference>
<protein>
    <submittedName>
        <fullName evidence="3">Peptidoglycan DD-metalloendopeptidase family protein</fullName>
    </submittedName>
</protein>
<dbReference type="PANTHER" id="PTHR21666">
    <property type="entry name" value="PEPTIDASE-RELATED"/>
    <property type="match status" value="1"/>
</dbReference>
<feature type="signal peptide" evidence="1">
    <location>
        <begin position="1"/>
        <end position="28"/>
    </location>
</feature>
<keyword evidence="1" id="KW-0732">Signal</keyword>
<reference evidence="3 4" key="1">
    <citation type="submission" date="2021-05" db="EMBL/GenBank/DDBJ databases">
        <title>Biocontrol using Exiguobacterium acetylicum SI17 against litchi downy blight caused by Peronophythora litchii.</title>
        <authorList>
            <person name="Zheng L."/>
        </authorList>
    </citation>
    <scope>NUCLEOTIDE SEQUENCE [LARGE SCALE GENOMIC DNA]</scope>
    <source>
        <strain evidence="3 4">SI17</strain>
    </source>
</reference>
<dbReference type="InterPro" id="IPR011055">
    <property type="entry name" value="Dup_hybrid_motif"/>
</dbReference>
<dbReference type="GeneID" id="88811271"/>
<dbReference type="CDD" id="cd12797">
    <property type="entry name" value="M23_peptidase"/>
    <property type="match status" value="1"/>
</dbReference>
<dbReference type="Gene3D" id="2.30.30.40">
    <property type="entry name" value="SH3 Domains"/>
    <property type="match status" value="2"/>
</dbReference>
<dbReference type="EMBL" id="CP075897">
    <property type="protein sequence ID" value="QWB31253.1"/>
    <property type="molecule type" value="Genomic_DNA"/>
</dbReference>
<dbReference type="RefSeq" id="WP_047396100.1">
    <property type="nucleotide sequence ID" value="NZ_CP075897.1"/>
</dbReference>
<dbReference type="SMART" id="SM00287">
    <property type="entry name" value="SH3b"/>
    <property type="match status" value="2"/>
</dbReference>
<dbReference type="PANTHER" id="PTHR21666:SF270">
    <property type="entry name" value="MUREIN HYDROLASE ACTIVATOR ENVC"/>
    <property type="match status" value="1"/>
</dbReference>
<dbReference type="Proteomes" id="UP000679498">
    <property type="component" value="Chromosome"/>
</dbReference>
<dbReference type="InterPro" id="IPR003646">
    <property type="entry name" value="SH3-like_bac-type"/>
</dbReference>
<evidence type="ECO:0000313" key="3">
    <source>
        <dbReference type="EMBL" id="QWB31253.1"/>
    </source>
</evidence>
<dbReference type="Pfam" id="PF08239">
    <property type="entry name" value="SH3_3"/>
    <property type="match status" value="2"/>
</dbReference>
<dbReference type="Gene3D" id="2.70.70.10">
    <property type="entry name" value="Glucose Permease (Domain IIA)"/>
    <property type="match status" value="1"/>
</dbReference>
<name>A0ABX8GC99_EXIAC</name>
<gene>
    <name evidence="3" type="ORF">KKI46_06265</name>
</gene>
<organism evidence="3 4">
    <name type="scientific">Exiguobacterium acetylicum</name>
    <name type="common">Brevibacterium acetylicum</name>
    <dbReference type="NCBI Taxonomy" id="41170"/>
    <lineage>
        <taxon>Bacteria</taxon>
        <taxon>Bacillati</taxon>
        <taxon>Bacillota</taxon>
        <taxon>Bacilli</taxon>
        <taxon>Bacillales</taxon>
        <taxon>Bacillales Family XII. Incertae Sedis</taxon>
        <taxon>Exiguobacterium</taxon>
    </lineage>
</organism>
<feature type="chain" id="PRO_5047192030" evidence="1">
    <location>
        <begin position="29"/>
        <end position="312"/>
    </location>
</feature>
<accession>A0ABX8GC99</accession>
<sequence length="312" mass="33445">MHGFWKGVSATAIAVASVASFAIPRADAATTFYKVKVMEDGLRARTGPSTSYGTVTSFEKGDTYKYLGRTGNWTKILYGSKKVYVSSTYVKKYSVTRIYKIKINVDNLRVRSSNSTSSAVVGSVDKGETFRYLGRTGDWIKFLYGGDKRFVHADYVSKYAVLTLTNSSGASKASTSKNFATPTSGPITQGYGKASGAYGYTFHNGIDYGTAKGTPVYATASGKVITSQYKGAYGNYVMVSHTVNGSPFISLYAHMNSRSVSVGQTVAQGQKVGTVGETGNAFGTHLHFELHKGSYVYSATSAGSSVNPLDYL</sequence>
<dbReference type="Pfam" id="PF01551">
    <property type="entry name" value="Peptidase_M23"/>
    <property type="match status" value="1"/>
</dbReference>
<evidence type="ECO:0000313" key="4">
    <source>
        <dbReference type="Proteomes" id="UP000679498"/>
    </source>
</evidence>
<evidence type="ECO:0000259" key="2">
    <source>
        <dbReference type="PROSITE" id="PS51781"/>
    </source>
</evidence>
<proteinExistence type="predicted"/>
<dbReference type="InterPro" id="IPR016047">
    <property type="entry name" value="M23ase_b-sheet_dom"/>
</dbReference>
<keyword evidence="4" id="KW-1185">Reference proteome</keyword>
<dbReference type="PROSITE" id="PS51781">
    <property type="entry name" value="SH3B"/>
    <property type="match status" value="2"/>
</dbReference>
<feature type="domain" description="SH3b" evidence="2">
    <location>
        <begin position="96"/>
        <end position="160"/>
    </location>
</feature>
<evidence type="ECO:0000256" key="1">
    <source>
        <dbReference type="SAM" id="SignalP"/>
    </source>
</evidence>
<feature type="domain" description="SH3b" evidence="2">
    <location>
        <begin position="30"/>
        <end position="94"/>
    </location>
</feature>
<dbReference type="SUPFAM" id="SSF51261">
    <property type="entry name" value="Duplicated hybrid motif"/>
    <property type="match status" value="1"/>
</dbReference>